<dbReference type="InterPro" id="IPR016177">
    <property type="entry name" value="DNA-bd_dom_sf"/>
</dbReference>
<sequence length="51" mass="6056">MKNRNKWKAYIGFKGKQINLGHFDDLQDAIAARKEAEDKYFKPILEENDEQ</sequence>
<protein>
    <recommendedName>
        <fullName evidence="4">AP2/ERF domain-containing protein</fullName>
    </recommendedName>
</protein>
<accession>A0A150KSC8</accession>
<dbReference type="STRING" id="46224.B4102_0211"/>
<dbReference type="Proteomes" id="UP000075666">
    <property type="component" value="Unassembled WGS sequence"/>
</dbReference>
<name>A0A150KSC8_9BACI</name>
<dbReference type="SUPFAM" id="SSF54171">
    <property type="entry name" value="DNA-binding domain"/>
    <property type="match status" value="1"/>
</dbReference>
<evidence type="ECO:0008006" key="4">
    <source>
        <dbReference type="Google" id="ProtNLM"/>
    </source>
</evidence>
<dbReference type="PATRIC" id="fig|46224.3.peg.250"/>
<comment type="caution">
    <text evidence="2">The sequence shown here is derived from an EMBL/GenBank/DDBJ whole genome shotgun (WGS) entry which is preliminary data.</text>
</comment>
<reference evidence="2 3" key="1">
    <citation type="submission" date="2016-01" db="EMBL/GenBank/DDBJ databases">
        <title>Genome Sequences of Twelve Sporeforming Bacillus Species Isolated from Foods.</title>
        <authorList>
            <person name="Berendsen E.M."/>
            <person name="Wells-Bennik M.H."/>
            <person name="Krawcyk A.O."/>
            <person name="De Jong A."/>
            <person name="Holsappel S."/>
            <person name="Eijlander R.T."/>
            <person name="Kuipers O.P."/>
        </authorList>
    </citation>
    <scope>NUCLEOTIDE SEQUENCE [LARGE SCALE GENOMIC DNA]</scope>
    <source>
        <strain evidence="2 3">B4102</strain>
    </source>
</reference>
<dbReference type="EMBL" id="LQYN01000071">
    <property type="protein sequence ID" value="KYD02617.1"/>
    <property type="molecule type" value="Genomic_DNA"/>
</dbReference>
<dbReference type="GO" id="GO:0003677">
    <property type="term" value="F:DNA binding"/>
    <property type="evidence" value="ECO:0007669"/>
    <property type="project" value="InterPro"/>
</dbReference>
<keyword evidence="3" id="KW-1185">Reference proteome</keyword>
<dbReference type="EMBL" id="LQYN01000101">
    <property type="protein sequence ID" value="KYC94351.1"/>
    <property type="molecule type" value="Genomic_DNA"/>
</dbReference>
<gene>
    <name evidence="2" type="ORF">B4102_0211</name>
    <name evidence="1" type="ORF">B4102_3572</name>
</gene>
<organism evidence="2 3">
    <name type="scientific">Heyndrickxia sporothermodurans</name>
    <dbReference type="NCBI Taxonomy" id="46224"/>
    <lineage>
        <taxon>Bacteria</taxon>
        <taxon>Bacillati</taxon>
        <taxon>Bacillota</taxon>
        <taxon>Bacilli</taxon>
        <taxon>Bacillales</taxon>
        <taxon>Bacillaceae</taxon>
        <taxon>Heyndrickxia</taxon>
    </lineage>
</organism>
<evidence type="ECO:0000313" key="1">
    <source>
        <dbReference type="EMBL" id="KYC94351.1"/>
    </source>
</evidence>
<dbReference type="AlphaFoldDB" id="A0A150KSC8"/>
<evidence type="ECO:0000313" key="2">
    <source>
        <dbReference type="EMBL" id="KYD02617.1"/>
    </source>
</evidence>
<proteinExistence type="predicted"/>
<evidence type="ECO:0000313" key="3">
    <source>
        <dbReference type="Proteomes" id="UP000075666"/>
    </source>
</evidence>